<gene>
    <name evidence="2" type="ORF">HYFRA_00008036</name>
</gene>
<reference evidence="2" key="1">
    <citation type="submission" date="2021-07" db="EMBL/GenBank/DDBJ databases">
        <authorList>
            <person name="Durling M."/>
        </authorList>
    </citation>
    <scope>NUCLEOTIDE SEQUENCE</scope>
</reference>
<proteinExistence type="predicted"/>
<evidence type="ECO:0000313" key="3">
    <source>
        <dbReference type="Proteomes" id="UP000696280"/>
    </source>
</evidence>
<comment type="caution">
    <text evidence="2">The sequence shown here is derived from an EMBL/GenBank/DDBJ whole genome shotgun (WGS) entry which is preliminary data.</text>
</comment>
<sequence length="263" mass="29782">MDQATDPDKTLIRAALQSTTYDSSDRDAQRPAKRQMLDAHKPLADDLPASEFVKMMHYYRECEQVTVTVNDTSYKLPKSLVCSESTFFNKAFNSGFLETEEQKLSLTECTTETFELVVQWVYRHKLTFDIATKKEKMVDLLFDFFKLADLLGLGGPFSTVISMLTTIFIDNGALLLPKHIRIAYQLPNNYDLRQLVAEACVSKYIRFLRKGGNSKIQKEMDACEGFKKDVLEGVAGALKSIETSYNSYVVRFTCPLTGDAIDL</sequence>
<dbReference type="Gene3D" id="3.30.710.10">
    <property type="entry name" value="Potassium Channel Kv1.1, Chain A"/>
    <property type="match status" value="1"/>
</dbReference>
<evidence type="ECO:0000259" key="1">
    <source>
        <dbReference type="PROSITE" id="PS50097"/>
    </source>
</evidence>
<dbReference type="InterPro" id="IPR000210">
    <property type="entry name" value="BTB/POZ_dom"/>
</dbReference>
<dbReference type="Pfam" id="PF00651">
    <property type="entry name" value="BTB"/>
    <property type="match status" value="1"/>
</dbReference>
<dbReference type="SUPFAM" id="SSF54695">
    <property type="entry name" value="POZ domain"/>
    <property type="match status" value="1"/>
</dbReference>
<dbReference type="Proteomes" id="UP000696280">
    <property type="component" value="Unassembled WGS sequence"/>
</dbReference>
<organism evidence="2 3">
    <name type="scientific">Hymenoscyphus fraxineus</name>
    <dbReference type="NCBI Taxonomy" id="746836"/>
    <lineage>
        <taxon>Eukaryota</taxon>
        <taxon>Fungi</taxon>
        <taxon>Dikarya</taxon>
        <taxon>Ascomycota</taxon>
        <taxon>Pezizomycotina</taxon>
        <taxon>Leotiomycetes</taxon>
        <taxon>Helotiales</taxon>
        <taxon>Helotiaceae</taxon>
        <taxon>Hymenoscyphus</taxon>
    </lineage>
</organism>
<dbReference type="CDD" id="cd18186">
    <property type="entry name" value="BTB_POZ_ZBTB_KLHL-like"/>
    <property type="match status" value="1"/>
</dbReference>
<feature type="domain" description="BTB" evidence="1">
    <location>
        <begin position="63"/>
        <end position="130"/>
    </location>
</feature>
<dbReference type="PROSITE" id="PS50097">
    <property type="entry name" value="BTB"/>
    <property type="match status" value="1"/>
</dbReference>
<protein>
    <recommendedName>
        <fullName evidence="1">BTB domain-containing protein</fullName>
    </recommendedName>
</protein>
<dbReference type="EMBL" id="CAJVRL010000041">
    <property type="protein sequence ID" value="CAG8951287.1"/>
    <property type="molecule type" value="Genomic_DNA"/>
</dbReference>
<name>A0A9N9KSM6_9HELO</name>
<dbReference type="OrthoDB" id="194443at2759"/>
<dbReference type="InterPro" id="IPR011333">
    <property type="entry name" value="SKP1/BTB/POZ_sf"/>
</dbReference>
<keyword evidence="3" id="KW-1185">Reference proteome</keyword>
<dbReference type="PANTHER" id="PTHR47843">
    <property type="entry name" value="BTB DOMAIN-CONTAINING PROTEIN-RELATED"/>
    <property type="match status" value="1"/>
</dbReference>
<evidence type="ECO:0000313" key="2">
    <source>
        <dbReference type="EMBL" id="CAG8951287.1"/>
    </source>
</evidence>
<dbReference type="AlphaFoldDB" id="A0A9N9KSM6"/>
<accession>A0A9N9KSM6</accession>